<protein>
    <submittedName>
        <fullName evidence="3">Uncharacterized protein</fullName>
    </submittedName>
</protein>
<keyword evidence="1" id="KW-0175">Coiled coil</keyword>
<dbReference type="RefSeq" id="WP_097642130.1">
    <property type="nucleotide sequence ID" value="NZ_NQWI01000001.1"/>
</dbReference>
<gene>
    <name evidence="3" type="ORF">CJ255_00515</name>
</gene>
<organism evidence="3 4">
    <name type="scientific">Candidatus Viridilinea mediisalina</name>
    <dbReference type="NCBI Taxonomy" id="2024553"/>
    <lineage>
        <taxon>Bacteria</taxon>
        <taxon>Bacillati</taxon>
        <taxon>Chloroflexota</taxon>
        <taxon>Chloroflexia</taxon>
        <taxon>Chloroflexales</taxon>
        <taxon>Chloroflexineae</taxon>
        <taxon>Oscillochloridaceae</taxon>
        <taxon>Candidatus Viridilinea</taxon>
    </lineage>
</organism>
<reference evidence="4" key="1">
    <citation type="submission" date="2017-08" db="EMBL/GenBank/DDBJ databases">
        <authorList>
            <person name="Grouzdev D.S."/>
            <person name="Gaisin V.A."/>
            <person name="Rysina M.S."/>
            <person name="Gorlenko V.M."/>
        </authorList>
    </citation>
    <scope>NUCLEOTIDE SEQUENCE [LARGE SCALE GENOMIC DNA]</scope>
    <source>
        <strain evidence="4">Kir15-3F</strain>
    </source>
</reference>
<comment type="caution">
    <text evidence="3">The sequence shown here is derived from an EMBL/GenBank/DDBJ whole genome shotgun (WGS) entry which is preliminary data.</text>
</comment>
<evidence type="ECO:0000256" key="2">
    <source>
        <dbReference type="SAM" id="MobiDB-lite"/>
    </source>
</evidence>
<proteinExistence type="predicted"/>
<keyword evidence="4" id="KW-1185">Reference proteome</keyword>
<evidence type="ECO:0000313" key="4">
    <source>
        <dbReference type="Proteomes" id="UP000220527"/>
    </source>
</evidence>
<dbReference type="AlphaFoldDB" id="A0A2A6RQA9"/>
<dbReference type="Proteomes" id="UP000220527">
    <property type="component" value="Unassembled WGS sequence"/>
</dbReference>
<evidence type="ECO:0000313" key="3">
    <source>
        <dbReference type="EMBL" id="PDW05110.1"/>
    </source>
</evidence>
<feature type="coiled-coil region" evidence="1">
    <location>
        <begin position="28"/>
        <end position="69"/>
    </location>
</feature>
<accession>A0A2A6RQA9</accession>
<feature type="compositionally biased region" description="Low complexity" evidence="2">
    <location>
        <begin position="314"/>
        <end position="327"/>
    </location>
</feature>
<name>A0A2A6RQA9_9CHLR</name>
<sequence>MHGESAATTLASIRQHHATAAQQLHDQLQSCQEEQITVRRTLAELQQRLEQLQAYHDQLHTELVALAQRSAAEEQTAAVTALAGSFASFLQLHAYWLAQAQLEQQIQALYAKDPALDKKIEAYHKVETGGEAYLAGIPEALRPAVAQTVQAEIEKIRLQIAEWLDLQQQRRDLRPAGPLLLQIMLAQPSEDELLYWALPFPANVASLAPETAPIMMHAATAVMHALGSLGKHADWSIDDLDFAAWEGQSVLVALATYRGEASIAQSATSLLQQQLMSNPLFQDVLLDLRIEQITQAAWQLGAYETAAATSAGASSSPIAAEEVAQEAPPEDETQLDTMNSEWFTGKDLKLWNKKQAGKLSPQARRMRTLVVRMIGHGLLGEESVTIERICQGLPATHAEALRQVIELGATAGVLVKVDTAEGSGAALTLNPALLADMQSLINREPSPLWISIVGA</sequence>
<evidence type="ECO:0000256" key="1">
    <source>
        <dbReference type="SAM" id="Coils"/>
    </source>
</evidence>
<feature type="region of interest" description="Disordered" evidence="2">
    <location>
        <begin position="314"/>
        <end position="335"/>
    </location>
</feature>
<dbReference type="OrthoDB" id="9818810at2"/>
<dbReference type="EMBL" id="NQWI01000001">
    <property type="protein sequence ID" value="PDW05110.1"/>
    <property type="molecule type" value="Genomic_DNA"/>
</dbReference>